<feature type="compositionally biased region" description="Basic and acidic residues" evidence="1">
    <location>
        <begin position="563"/>
        <end position="575"/>
    </location>
</feature>
<evidence type="ECO:0000256" key="1">
    <source>
        <dbReference type="SAM" id="MobiDB-lite"/>
    </source>
</evidence>
<feature type="compositionally biased region" description="Polar residues" evidence="1">
    <location>
        <begin position="541"/>
        <end position="553"/>
    </location>
</feature>
<feature type="region of interest" description="Disordered" evidence="1">
    <location>
        <begin position="918"/>
        <end position="989"/>
    </location>
</feature>
<protein>
    <submittedName>
        <fullName evidence="2">Uncharacterized protein</fullName>
    </submittedName>
</protein>
<comment type="caution">
    <text evidence="2">The sequence shown here is derived from an EMBL/GenBank/DDBJ whole genome shotgun (WGS) entry which is preliminary data.</text>
</comment>
<feature type="compositionally biased region" description="Low complexity" evidence="1">
    <location>
        <begin position="143"/>
        <end position="166"/>
    </location>
</feature>
<feature type="region of interest" description="Disordered" evidence="1">
    <location>
        <begin position="1"/>
        <end position="59"/>
    </location>
</feature>
<organism evidence="2 3">
    <name type="scientific">Paramarasmius palmivorus</name>
    <dbReference type="NCBI Taxonomy" id="297713"/>
    <lineage>
        <taxon>Eukaryota</taxon>
        <taxon>Fungi</taxon>
        <taxon>Dikarya</taxon>
        <taxon>Basidiomycota</taxon>
        <taxon>Agaricomycotina</taxon>
        <taxon>Agaricomycetes</taxon>
        <taxon>Agaricomycetidae</taxon>
        <taxon>Agaricales</taxon>
        <taxon>Marasmiineae</taxon>
        <taxon>Marasmiaceae</taxon>
        <taxon>Paramarasmius</taxon>
    </lineage>
</organism>
<feature type="compositionally biased region" description="Polar residues" evidence="1">
    <location>
        <begin position="929"/>
        <end position="948"/>
    </location>
</feature>
<feature type="region of interest" description="Disordered" evidence="1">
    <location>
        <begin position="453"/>
        <end position="650"/>
    </location>
</feature>
<proteinExistence type="predicted"/>
<dbReference type="Proteomes" id="UP001383192">
    <property type="component" value="Unassembled WGS sequence"/>
</dbReference>
<feature type="compositionally biased region" description="Low complexity" evidence="1">
    <location>
        <begin position="514"/>
        <end position="527"/>
    </location>
</feature>
<evidence type="ECO:0000313" key="2">
    <source>
        <dbReference type="EMBL" id="KAK7017984.1"/>
    </source>
</evidence>
<gene>
    <name evidence="2" type="ORF">VNI00_018473</name>
</gene>
<accession>A0AAW0AWP9</accession>
<keyword evidence="3" id="KW-1185">Reference proteome</keyword>
<feature type="compositionally biased region" description="Acidic residues" evidence="1">
    <location>
        <begin position="618"/>
        <end position="640"/>
    </location>
</feature>
<feature type="compositionally biased region" description="Pro residues" evidence="1">
    <location>
        <begin position="115"/>
        <end position="124"/>
    </location>
</feature>
<feature type="compositionally biased region" description="Polar residues" evidence="1">
    <location>
        <begin position="131"/>
        <end position="142"/>
    </location>
</feature>
<evidence type="ECO:0000313" key="3">
    <source>
        <dbReference type="Proteomes" id="UP001383192"/>
    </source>
</evidence>
<feature type="compositionally biased region" description="Basic residues" evidence="1">
    <location>
        <begin position="592"/>
        <end position="612"/>
    </location>
</feature>
<name>A0AAW0AWP9_9AGAR</name>
<feature type="compositionally biased region" description="Polar residues" evidence="1">
    <location>
        <begin position="493"/>
        <end position="502"/>
    </location>
</feature>
<sequence length="989" mass="108787">MGRTANNGKAKAVSAVPFSKKPTHRRSVSDVAVRRSHKAKEKRIASDTAVSKKRGRRSDWPTQELEFFESWLGAYKETKGSRDAFWSRFFTALLEKFPSYKKRWADEVSVESSPFPLPSPPPGSPQASSSKLPNPTPSVLGQASSSPTPSASNAADAPMDQGPAEAPAEEQETPSVPTGQQAADAKAKADDRAKLAALEKLTWEQFQKKSCNWFYNHNGDGKKAGGWQLWLKKKLSKPTRVPPHIPAYKLYMGLPEYSAKVDAAFEEQFLEDIELDDEEAEVEEEGVENEFKPDELEDVHFLVENWALLSNSQKLVALKTHAIALRCAVAKKLFAEEPEDVRKQVEKQNEDSHQTKVAESKANLAAGDSPEMKDMCQKNIVPLTEAWANDISRSSGMYVSVFIGKPPTKPGEKFIVESVHAGENKDGRTWNQHEREKLGKATKYFFSFLQSCPGSELAEPRPPKANGSNKNEKGGKKKKKDKGKKERNDGGSSKVSGPSGNTDPVPEIQTVTAPPTLDSSLDLPPTSGIEGASLEKGHTAATRNTPLPATPNCNLHPPPTATRESESLEKGHVATKEGGPSRDPFNPPLPKPRPKPTKVPSKPKKMSLRMRSRLVEYSSEEESEEGGEQADEDAEENEEEVGCKESSDKLNATGVDEGICTTGSATSHTFLTSFSPQDSGALFQDGFIKPDVDAGFNGQEPPPSPIPVAHAISHSSARRTTTQDDMDVDDDMGLCNKLPAPIAEALRLIPDGIQGEWMADALATLTGSESMVQQAIWQHLIHQFVVLQSHYSFANHVRQGLPAIQRPLIYKKWSKEGRKGGTPLPFPPLPEFIDGLWSWWRSLMPEWRVAVGERQLSRVQSGSWESLRYPGQNGLLLILVGLQWWYLQEATQGGSHSWKELAEDALWVVESIGKWEKENPMPILPPPSQRSLPNSTQGSSQKPRSSQRLVGAQKLAGDKHGLQKQATQSQRKHSGGASSNPYPVKKIRQ</sequence>
<dbReference type="AlphaFoldDB" id="A0AAW0AWP9"/>
<dbReference type="EMBL" id="JAYKXP010000238">
    <property type="protein sequence ID" value="KAK7017984.1"/>
    <property type="molecule type" value="Genomic_DNA"/>
</dbReference>
<reference evidence="2 3" key="1">
    <citation type="submission" date="2024-01" db="EMBL/GenBank/DDBJ databases">
        <title>A draft genome for a cacao thread blight-causing isolate of Paramarasmius palmivorus.</title>
        <authorList>
            <person name="Baruah I.K."/>
            <person name="Bukari Y."/>
            <person name="Amoako-Attah I."/>
            <person name="Meinhardt L.W."/>
            <person name="Bailey B.A."/>
            <person name="Cohen S.P."/>
        </authorList>
    </citation>
    <scope>NUCLEOTIDE SEQUENCE [LARGE SCALE GENOMIC DNA]</scope>
    <source>
        <strain evidence="2 3">GH-12</strain>
    </source>
</reference>
<feature type="region of interest" description="Disordered" evidence="1">
    <location>
        <begin position="111"/>
        <end position="190"/>
    </location>
</feature>